<evidence type="ECO:0000313" key="2">
    <source>
        <dbReference type="Proteomes" id="UP000029409"/>
    </source>
</evidence>
<protein>
    <recommendedName>
        <fullName evidence="3">HTH LytTR-type domain-containing protein</fullName>
    </recommendedName>
</protein>
<dbReference type="OrthoDB" id="2613016at2"/>
<evidence type="ECO:0000313" key="1">
    <source>
        <dbReference type="EMBL" id="AIQ12704.1"/>
    </source>
</evidence>
<dbReference type="EMBL" id="CP009288">
    <property type="protein sequence ID" value="AIQ12704.1"/>
    <property type="molecule type" value="Genomic_DNA"/>
</dbReference>
<accession>A0A089IUP1</accession>
<name>A0A089IUP1_PAEDU</name>
<dbReference type="RefSeq" id="WP_042206541.1">
    <property type="nucleotide sequence ID" value="NZ_CP009288.1"/>
</dbReference>
<dbReference type="eggNOG" id="ENOG50338PM">
    <property type="taxonomic scope" value="Bacteria"/>
</dbReference>
<dbReference type="Gene3D" id="2.40.50.1020">
    <property type="entry name" value="LytTr DNA-binding domain"/>
    <property type="match status" value="1"/>
</dbReference>
<dbReference type="Proteomes" id="UP000029409">
    <property type="component" value="Chromosome"/>
</dbReference>
<keyword evidence="2" id="KW-1185">Reference proteome</keyword>
<evidence type="ECO:0008006" key="3">
    <source>
        <dbReference type="Google" id="ProtNLM"/>
    </source>
</evidence>
<gene>
    <name evidence="1" type="ORF">PDUR_12910</name>
</gene>
<proteinExistence type="predicted"/>
<dbReference type="KEGG" id="pdu:PDUR_12910"/>
<reference evidence="1 2" key="1">
    <citation type="submission" date="2014-08" db="EMBL/GenBank/DDBJ databases">
        <title>Comparative genomics of the Paenibacillus odorifer group.</title>
        <authorList>
            <person name="den Bakker H.C."/>
            <person name="Tsai Y.-C."/>
            <person name="Martin N."/>
            <person name="Korlach J."/>
            <person name="Wiedmann M."/>
        </authorList>
    </citation>
    <scope>NUCLEOTIDE SEQUENCE [LARGE SCALE GENOMIC DNA]</scope>
    <source>
        <strain evidence="1 2">DSM 1735</strain>
    </source>
</reference>
<organism evidence="1 2">
    <name type="scientific">Paenibacillus durus</name>
    <name type="common">Paenibacillus azotofixans</name>
    <dbReference type="NCBI Taxonomy" id="44251"/>
    <lineage>
        <taxon>Bacteria</taxon>
        <taxon>Bacillati</taxon>
        <taxon>Bacillota</taxon>
        <taxon>Bacilli</taxon>
        <taxon>Bacillales</taxon>
        <taxon>Paenibacillaceae</taxon>
        <taxon>Paenibacillus</taxon>
    </lineage>
</organism>
<dbReference type="STRING" id="44251.PDUR_12910"/>
<sequence length="112" mass="12896">MNSILLEAGNVYEDFEVETNVLFFKIGNHDLVIFHGRNYNIKKRMSAEQLHRLLKSSSYFHVQGGVYVNLKKISSIEDDCIYFGDKGGYAKRVRIPKRKQESIRQLLGGKVS</sequence>
<dbReference type="AlphaFoldDB" id="A0A089IUP1"/>